<dbReference type="Gene3D" id="3.30.420.40">
    <property type="match status" value="2"/>
</dbReference>
<name>A0A4Q7V2C3_PSEST</name>
<feature type="binding site" evidence="6">
    <location>
        <position position="348"/>
    </location>
    <ligand>
        <name>Mg(2+)</name>
        <dbReference type="ChEBI" id="CHEBI:18420"/>
    </ligand>
</feature>
<keyword evidence="6" id="KW-0460">Magnesium</keyword>
<dbReference type="Pfam" id="PF00871">
    <property type="entry name" value="Acetate_kinase"/>
    <property type="match status" value="1"/>
</dbReference>
<dbReference type="InterPro" id="IPR004372">
    <property type="entry name" value="Ac/propionate_kinase"/>
</dbReference>
<dbReference type="GO" id="GO:0006083">
    <property type="term" value="P:acetate metabolic process"/>
    <property type="evidence" value="ECO:0007669"/>
    <property type="project" value="TreeGrafter"/>
</dbReference>
<dbReference type="PIRSF" id="PIRSF000722">
    <property type="entry name" value="Acetate_prop_kin"/>
    <property type="match status" value="1"/>
</dbReference>
<comment type="similarity">
    <text evidence="1 6 7">Belongs to the acetokinase family.</text>
</comment>
<dbReference type="PANTHER" id="PTHR21060:SF15">
    <property type="entry name" value="ACETATE KINASE-RELATED"/>
    <property type="match status" value="1"/>
</dbReference>
<evidence type="ECO:0000313" key="8">
    <source>
        <dbReference type="EMBL" id="RZT86773.1"/>
    </source>
</evidence>
<feature type="binding site" evidence="6">
    <location>
        <position position="15"/>
    </location>
    <ligand>
        <name>ATP</name>
        <dbReference type="ChEBI" id="CHEBI:30616"/>
    </ligand>
</feature>
<dbReference type="GO" id="GO:0000287">
    <property type="term" value="F:magnesium ion binding"/>
    <property type="evidence" value="ECO:0007669"/>
    <property type="project" value="UniProtKB-UniRule"/>
</dbReference>
<feature type="binding site" evidence="6">
    <location>
        <begin position="293"/>
        <end position="297"/>
    </location>
    <ligand>
        <name>ATP</name>
        <dbReference type="ChEBI" id="CHEBI:30616"/>
    </ligand>
</feature>
<accession>A0A4Q7V2C3</accession>
<proteinExistence type="inferred from homology"/>
<dbReference type="EC" id="2.7.2.1" evidence="6"/>
<dbReference type="NCBIfam" id="TIGR00016">
    <property type="entry name" value="ackA"/>
    <property type="match status" value="1"/>
</dbReference>
<dbReference type="Proteomes" id="UP000291591">
    <property type="component" value="Unassembled WGS sequence"/>
</dbReference>
<dbReference type="InterPro" id="IPR043129">
    <property type="entry name" value="ATPase_NBD"/>
</dbReference>
<dbReference type="GO" id="GO:0008776">
    <property type="term" value="F:acetate kinase activity"/>
    <property type="evidence" value="ECO:0007669"/>
    <property type="project" value="UniProtKB-UniRule"/>
</dbReference>
<feature type="binding site" evidence="6">
    <location>
        <position position="55"/>
    </location>
    <ligand>
        <name>substrate</name>
    </ligand>
</feature>
<feature type="binding site" evidence="6">
    <location>
        <begin position="172"/>
        <end position="176"/>
    </location>
    <ligand>
        <name>ATP</name>
        <dbReference type="ChEBI" id="CHEBI:30616"/>
    </ligand>
</feature>
<dbReference type="UniPathway" id="UPA00340">
    <property type="reaction ID" value="UER00458"/>
</dbReference>
<keyword evidence="2 6" id="KW-0808">Transferase</keyword>
<reference evidence="8 9" key="1">
    <citation type="submission" date="2019-02" db="EMBL/GenBank/DDBJ databases">
        <title>Sequencing the genomes of 1000 actinobacteria strains.</title>
        <authorList>
            <person name="Klenk H.-P."/>
        </authorList>
    </citation>
    <scope>NUCLEOTIDE SEQUENCE [LARGE SCALE GENOMIC DNA]</scope>
    <source>
        <strain evidence="8 9">DSM 45779</strain>
    </source>
</reference>
<comment type="subcellular location">
    <subcellularLocation>
        <location evidence="6">Cytoplasm</location>
    </subcellularLocation>
</comment>
<comment type="catalytic activity">
    <reaction evidence="6">
        <text>acetate + ATP = acetyl phosphate + ADP</text>
        <dbReference type="Rhea" id="RHEA:11352"/>
        <dbReference type="ChEBI" id="CHEBI:22191"/>
        <dbReference type="ChEBI" id="CHEBI:30089"/>
        <dbReference type="ChEBI" id="CHEBI:30616"/>
        <dbReference type="ChEBI" id="CHEBI:456216"/>
        <dbReference type="EC" id="2.7.2.1"/>
    </reaction>
</comment>
<organism evidence="8 9">
    <name type="scientific">Pseudonocardia sediminis</name>
    <dbReference type="NCBI Taxonomy" id="1397368"/>
    <lineage>
        <taxon>Bacteria</taxon>
        <taxon>Bacillati</taxon>
        <taxon>Actinomycetota</taxon>
        <taxon>Actinomycetes</taxon>
        <taxon>Pseudonocardiales</taxon>
        <taxon>Pseudonocardiaceae</taxon>
        <taxon>Pseudonocardia</taxon>
    </lineage>
</organism>
<feature type="site" description="Transition state stabilizer" evidence="6">
    <location>
        <position position="144"/>
    </location>
</feature>
<comment type="caution">
    <text evidence="8">The sequence shown here is derived from an EMBL/GenBank/DDBJ whole genome shotgun (WGS) entry which is preliminary data.</text>
</comment>
<evidence type="ECO:0000256" key="4">
    <source>
        <dbReference type="ARBA" id="ARBA00022777"/>
    </source>
</evidence>
<feature type="binding site" evidence="6">
    <location>
        <position position="8"/>
    </location>
    <ligand>
        <name>Mg(2+)</name>
        <dbReference type="ChEBI" id="CHEBI:18420"/>
    </ligand>
</feature>
<dbReference type="GO" id="GO:0006085">
    <property type="term" value="P:acetyl-CoA biosynthetic process"/>
    <property type="evidence" value="ECO:0007669"/>
    <property type="project" value="UniProtKB-UniRule"/>
</dbReference>
<dbReference type="GO" id="GO:0005737">
    <property type="term" value="C:cytoplasm"/>
    <property type="evidence" value="ECO:0007669"/>
    <property type="project" value="UniProtKB-SubCell"/>
</dbReference>
<sequence length="363" mass="37988">MSRILVVNAGSSSVKLSLLDGTGTERTDSVDPDDAAGGIARFLTGTADPDGVGHRVVHGGTEFTGPVRVDDDVLDRIERLRTLAPLHQGPAVAALRHTREALPGVGQVACFDTAFHATMPAAASTYAVPARWRDEFGVRRYGFHGLAHEWAARRTAQILGRPVGDLRIVNAHLGSGASLCAIHGGVSVDTTMGFTPTAGLVMGTRSGDLDPAVPLWLVERGLDRAEVAEDLDRHSGLLGLTGRSDTRVVEEAAGRGDPEAVLALQVWAHRARAQVAAMVAAMGGIDALTFSGGVGEHRPGMRARITDGLGFLRIALDHGRNERADGGGDAVISPDGSAVTSLVVGAREDLVVAEQVRSVLDRP</sequence>
<feature type="binding site" evidence="6">
    <location>
        <begin position="245"/>
        <end position="247"/>
    </location>
    <ligand>
        <name>ATP</name>
        <dbReference type="ChEBI" id="CHEBI:30616"/>
    </ligand>
</feature>
<protein>
    <recommendedName>
        <fullName evidence="6">Acetate kinase</fullName>
        <ecNumber evidence="6">2.7.2.1</ecNumber>
    </recommendedName>
    <alternativeName>
        <fullName evidence="6">Acetokinase</fullName>
    </alternativeName>
</protein>
<dbReference type="PANTHER" id="PTHR21060">
    <property type="entry name" value="ACETATE KINASE"/>
    <property type="match status" value="1"/>
</dbReference>
<comment type="function">
    <text evidence="6">Catalyzes the formation of acetyl phosphate from acetate and ATP. Can also catalyze the reverse reaction.</text>
</comment>
<evidence type="ECO:0000256" key="5">
    <source>
        <dbReference type="ARBA" id="ARBA00022840"/>
    </source>
</evidence>
<gene>
    <name evidence="6" type="primary">ackA</name>
    <name evidence="8" type="ORF">EV383_3671</name>
</gene>
<dbReference type="PRINTS" id="PR00471">
    <property type="entry name" value="ACETATEKNASE"/>
</dbReference>
<keyword evidence="4 6" id="KW-0418">Kinase</keyword>
<keyword evidence="9" id="KW-1185">Reference proteome</keyword>
<dbReference type="HAMAP" id="MF_00020">
    <property type="entry name" value="Acetate_kinase"/>
    <property type="match status" value="1"/>
</dbReference>
<evidence type="ECO:0000313" key="9">
    <source>
        <dbReference type="Proteomes" id="UP000291591"/>
    </source>
</evidence>
<feature type="site" description="Transition state stabilizer" evidence="6">
    <location>
        <position position="205"/>
    </location>
</feature>
<dbReference type="SUPFAM" id="SSF53067">
    <property type="entry name" value="Actin-like ATPase domain"/>
    <property type="match status" value="2"/>
</dbReference>
<comment type="subunit">
    <text evidence="6">Homodimer.</text>
</comment>
<comment type="pathway">
    <text evidence="6">Metabolic intermediate biosynthesis; acetyl-CoA biosynthesis; acetyl-CoA from acetate: step 1/2.</text>
</comment>
<feature type="active site" description="Proton donor/acceptor" evidence="6">
    <location>
        <position position="112"/>
    </location>
</feature>
<dbReference type="GO" id="GO:0005524">
    <property type="term" value="F:ATP binding"/>
    <property type="evidence" value="ECO:0007669"/>
    <property type="project" value="UniProtKB-KW"/>
</dbReference>
<dbReference type="InterPro" id="IPR000890">
    <property type="entry name" value="Aliphatic_acid_kin_short-chain"/>
</dbReference>
<dbReference type="EMBL" id="SHKL01000001">
    <property type="protein sequence ID" value="RZT86773.1"/>
    <property type="molecule type" value="Genomic_DNA"/>
</dbReference>
<dbReference type="RefSeq" id="WP_130291014.1">
    <property type="nucleotide sequence ID" value="NZ_SHKL01000001.1"/>
</dbReference>
<dbReference type="AlphaFoldDB" id="A0A4Q7V2C3"/>
<dbReference type="PROSITE" id="PS01075">
    <property type="entry name" value="ACETATE_KINASE_1"/>
    <property type="match status" value="1"/>
</dbReference>
<evidence type="ECO:0000256" key="6">
    <source>
        <dbReference type="HAMAP-Rule" id="MF_00020"/>
    </source>
</evidence>
<keyword evidence="5 6" id="KW-0067">ATP-binding</keyword>
<evidence type="ECO:0000256" key="7">
    <source>
        <dbReference type="RuleBase" id="RU003835"/>
    </source>
</evidence>
<dbReference type="InterPro" id="IPR023865">
    <property type="entry name" value="Aliphatic_acid_kinase_CS"/>
</dbReference>
<evidence type="ECO:0000256" key="2">
    <source>
        <dbReference type="ARBA" id="ARBA00022679"/>
    </source>
</evidence>
<keyword evidence="6" id="KW-0963">Cytoplasm</keyword>
<keyword evidence="6" id="KW-0479">Metal-binding</keyword>
<evidence type="ECO:0000256" key="1">
    <source>
        <dbReference type="ARBA" id="ARBA00008748"/>
    </source>
</evidence>
<dbReference type="OrthoDB" id="9802453at2"/>
<comment type="cofactor">
    <cofactor evidence="6">
        <name>Mg(2+)</name>
        <dbReference type="ChEBI" id="CHEBI:18420"/>
    </cofactor>
    <cofactor evidence="6">
        <name>Mn(2+)</name>
        <dbReference type="ChEBI" id="CHEBI:29035"/>
    </cofactor>
    <text evidence="6">Mg(2+). Can also accept Mn(2+).</text>
</comment>
<dbReference type="PROSITE" id="PS01076">
    <property type="entry name" value="ACETATE_KINASE_2"/>
    <property type="match status" value="1"/>
</dbReference>
<evidence type="ECO:0000256" key="3">
    <source>
        <dbReference type="ARBA" id="ARBA00022741"/>
    </source>
</evidence>
<keyword evidence="3 6" id="KW-0547">Nucleotide-binding</keyword>